<accession>A0A9D5H346</accession>
<proteinExistence type="predicted"/>
<evidence type="ECO:0000256" key="1">
    <source>
        <dbReference type="SAM" id="Phobius"/>
    </source>
</evidence>
<dbReference type="PANTHER" id="PTHR33355:SF5">
    <property type="entry name" value="F12F1.23 PROTEIN"/>
    <property type="match status" value="1"/>
</dbReference>
<evidence type="ECO:0000313" key="4">
    <source>
        <dbReference type="Proteomes" id="UP001085076"/>
    </source>
</evidence>
<feature type="transmembrane region" description="Helical" evidence="1">
    <location>
        <begin position="276"/>
        <end position="299"/>
    </location>
</feature>
<dbReference type="EMBL" id="JAGGNH010000019">
    <property type="protein sequence ID" value="KAJ0961502.1"/>
    <property type="molecule type" value="Genomic_DNA"/>
</dbReference>
<keyword evidence="4" id="KW-1185">Reference proteome</keyword>
<evidence type="ECO:0000256" key="2">
    <source>
        <dbReference type="SAM" id="SignalP"/>
    </source>
</evidence>
<keyword evidence="1" id="KW-0472">Membrane</keyword>
<gene>
    <name evidence="3" type="ORF">J5N97_002006</name>
</gene>
<evidence type="ECO:0000313" key="3">
    <source>
        <dbReference type="EMBL" id="KAJ0961502.1"/>
    </source>
</evidence>
<reference evidence="3 4" key="1">
    <citation type="journal article" date="2022" name="Hortic Res">
        <title>The genome of Dioscorea zingiberensis sheds light on the biosynthesis, origin and evolution of the medicinally important diosgenin saponins.</title>
        <authorList>
            <person name="Li Y."/>
            <person name="Tan C."/>
            <person name="Li Z."/>
            <person name="Guo J."/>
            <person name="Li S."/>
            <person name="Chen X."/>
            <person name="Wang C."/>
            <person name="Dai X."/>
            <person name="Yang H."/>
            <person name="Song W."/>
            <person name="Hou L."/>
            <person name="Xu J."/>
            <person name="Tong Z."/>
            <person name="Xu A."/>
            <person name="Yuan X."/>
            <person name="Wang W."/>
            <person name="Yang Q."/>
            <person name="Chen L."/>
            <person name="Sun Z."/>
            <person name="Wang K."/>
            <person name="Pan B."/>
            <person name="Chen J."/>
            <person name="Bao Y."/>
            <person name="Liu F."/>
            <person name="Qi X."/>
            <person name="Gang D.R."/>
            <person name="Wen J."/>
            <person name="Li J."/>
        </authorList>
    </citation>
    <scope>NUCLEOTIDE SEQUENCE [LARGE SCALE GENOMIC DNA]</scope>
    <source>
        <strain evidence="3">Dzin_1.0</strain>
    </source>
</reference>
<dbReference type="PANTHER" id="PTHR33355">
    <property type="entry name" value="WALL-ASSOCIATED RECEPTOR KINASE CARBOXY-TERMINAL PROTEIN-RELATED"/>
    <property type="match status" value="1"/>
</dbReference>
<name>A0A9D5H346_9LILI</name>
<dbReference type="OrthoDB" id="1857727at2759"/>
<keyword evidence="1" id="KW-1133">Transmembrane helix</keyword>
<comment type="caution">
    <text evidence="3">The sequence shown here is derived from an EMBL/GenBank/DDBJ whole genome shotgun (WGS) entry which is preliminary data.</text>
</comment>
<feature type="signal peptide" evidence="2">
    <location>
        <begin position="1"/>
        <end position="17"/>
    </location>
</feature>
<dbReference type="AlphaFoldDB" id="A0A9D5H346"/>
<evidence type="ECO:0008006" key="5">
    <source>
        <dbReference type="Google" id="ProtNLM"/>
    </source>
</evidence>
<keyword evidence="1" id="KW-0812">Transmembrane</keyword>
<organism evidence="3 4">
    <name type="scientific">Dioscorea zingiberensis</name>
    <dbReference type="NCBI Taxonomy" id="325984"/>
    <lineage>
        <taxon>Eukaryota</taxon>
        <taxon>Viridiplantae</taxon>
        <taxon>Streptophyta</taxon>
        <taxon>Embryophyta</taxon>
        <taxon>Tracheophyta</taxon>
        <taxon>Spermatophyta</taxon>
        <taxon>Magnoliopsida</taxon>
        <taxon>Liliopsida</taxon>
        <taxon>Dioscoreales</taxon>
        <taxon>Dioscoreaceae</taxon>
        <taxon>Dioscorea</taxon>
    </lineage>
</organism>
<keyword evidence="2" id="KW-0732">Signal</keyword>
<protein>
    <recommendedName>
        <fullName evidence="5">Wall-associated receptor kinase C-terminal domain-containing protein</fullName>
    </recommendedName>
</protein>
<sequence length="319" mass="35286">MYFLLIILSLCIQSASSQSGLSWEVIGGIPIKYPLEHRRGSAAIPTTATCGVAAPNSTELRLRTSGTYPVKSINYWPTPHGHLRPLHVEAATPTRHRPALQPDTKRTRFALAKNEYLFFNRREESVIIEPSPSSRGGFGRCDFGVAAVCPAYLCRSIPGCPDALVERRISCCSYYPKAAASLRLMLRQCESYTSIYWRDMASSSFGPYDQSPEFGIRVDFEIPVTTRCLHCRDTEKGEGTCGFDTATRNFLCLCQETNVTTYCTDPGMSHKKSNGLIAGTATVVSFAGVASIGALVWYLKKMRTNKVTCGVQTNENRFF</sequence>
<feature type="chain" id="PRO_5038563125" description="Wall-associated receptor kinase C-terminal domain-containing protein" evidence="2">
    <location>
        <begin position="18"/>
        <end position="319"/>
    </location>
</feature>
<dbReference type="Proteomes" id="UP001085076">
    <property type="component" value="Unassembled WGS sequence"/>
</dbReference>